<proteinExistence type="predicted"/>
<gene>
    <name evidence="1" type="ORF">S01H1_63717</name>
</gene>
<name>X0X481_9ZZZZ</name>
<feature type="non-terminal residue" evidence="1">
    <location>
        <position position="58"/>
    </location>
</feature>
<comment type="caution">
    <text evidence="1">The sequence shown here is derived from an EMBL/GenBank/DDBJ whole genome shotgun (WGS) entry which is preliminary data.</text>
</comment>
<dbReference type="AlphaFoldDB" id="X0X481"/>
<evidence type="ECO:0000313" key="1">
    <source>
        <dbReference type="EMBL" id="GAG37835.1"/>
    </source>
</evidence>
<reference evidence="1" key="1">
    <citation type="journal article" date="2014" name="Front. Microbiol.">
        <title>High frequency of phylogenetically diverse reductive dehalogenase-homologous genes in deep subseafloor sedimentary metagenomes.</title>
        <authorList>
            <person name="Kawai M."/>
            <person name="Futagami T."/>
            <person name="Toyoda A."/>
            <person name="Takaki Y."/>
            <person name="Nishi S."/>
            <person name="Hori S."/>
            <person name="Arai W."/>
            <person name="Tsubouchi T."/>
            <person name="Morono Y."/>
            <person name="Uchiyama I."/>
            <person name="Ito T."/>
            <person name="Fujiyama A."/>
            <person name="Inagaki F."/>
            <person name="Takami H."/>
        </authorList>
    </citation>
    <scope>NUCLEOTIDE SEQUENCE</scope>
    <source>
        <strain evidence="1">Expedition CK06-06</strain>
    </source>
</reference>
<organism evidence="1">
    <name type="scientific">marine sediment metagenome</name>
    <dbReference type="NCBI Taxonomy" id="412755"/>
    <lineage>
        <taxon>unclassified sequences</taxon>
        <taxon>metagenomes</taxon>
        <taxon>ecological metagenomes</taxon>
    </lineage>
</organism>
<dbReference type="EMBL" id="BARS01041955">
    <property type="protein sequence ID" value="GAG37835.1"/>
    <property type="molecule type" value="Genomic_DNA"/>
</dbReference>
<protein>
    <submittedName>
        <fullName evidence="1">Uncharacterized protein</fullName>
    </submittedName>
</protein>
<sequence>MTIGRGWKKQLGIGEETAWGTGLVPTKYLEFDTEEMVKEITEILDEGIAGSPATRHRY</sequence>
<accession>X0X481</accession>